<feature type="signal peptide" evidence="3">
    <location>
        <begin position="1"/>
        <end position="21"/>
    </location>
</feature>
<proteinExistence type="inferred from homology"/>
<evidence type="ECO:0000313" key="4">
    <source>
        <dbReference type="EMBL" id="MEQ2180663.1"/>
    </source>
</evidence>
<protein>
    <submittedName>
        <fullName evidence="4">Uncharacterized protein</fullName>
    </submittedName>
</protein>
<gene>
    <name evidence="4" type="ORF">GOODEAATRI_003523</name>
</gene>
<comment type="similarity">
    <text evidence="1">Belongs to the CDR2 family.</text>
</comment>
<dbReference type="PANTHER" id="PTHR19232">
    <property type="entry name" value="CENTROCORTIN FAMILY MEMBER"/>
    <property type="match status" value="1"/>
</dbReference>
<sequence length="79" mass="9101">MRKSAFRVVTFCLSFRNLHLAAELGKTLLDRNHDLEQALQQVYSTNQEQLQEIEVRNVWGKQSNSCFDAPVVPNVHLFA</sequence>
<keyword evidence="3" id="KW-0732">Signal</keyword>
<evidence type="ECO:0000313" key="5">
    <source>
        <dbReference type="Proteomes" id="UP001476798"/>
    </source>
</evidence>
<dbReference type="InterPro" id="IPR026079">
    <property type="entry name" value="CDR2"/>
</dbReference>
<dbReference type="EMBL" id="JAHRIO010070103">
    <property type="protein sequence ID" value="MEQ2180663.1"/>
    <property type="molecule type" value="Genomic_DNA"/>
</dbReference>
<comment type="caution">
    <text evidence="4">The sequence shown here is derived from an EMBL/GenBank/DDBJ whole genome shotgun (WGS) entry which is preliminary data.</text>
</comment>
<feature type="chain" id="PRO_5047025355" evidence="3">
    <location>
        <begin position="22"/>
        <end position="79"/>
    </location>
</feature>
<accession>A0ABV0PB42</accession>
<keyword evidence="2" id="KW-0175">Coiled coil</keyword>
<reference evidence="4 5" key="1">
    <citation type="submission" date="2021-06" db="EMBL/GenBank/DDBJ databases">
        <authorList>
            <person name="Palmer J.M."/>
        </authorList>
    </citation>
    <scope>NUCLEOTIDE SEQUENCE [LARGE SCALE GENOMIC DNA]</scope>
    <source>
        <strain evidence="4 5">GA_2019</strain>
        <tissue evidence="4">Muscle</tissue>
    </source>
</reference>
<dbReference type="PANTHER" id="PTHR19232:SF1">
    <property type="entry name" value="CEREBELLAR DEGENERATION-RELATED PROTEIN 2"/>
    <property type="match status" value="1"/>
</dbReference>
<evidence type="ECO:0000256" key="3">
    <source>
        <dbReference type="SAM" id="SignalP"/>
    </source>
</evidence>
<evidence type="ECO:0000256" key="1">
    <source>
        <dbReference type="ARBA" id="ARBA00009019"/>
    </source>
</evidence>
<dbReference type="Proteomes" id="UP001476798">
    <property type="component" value="Unassembled WGS sequence"/>
</dbReference>
<evidence type="ECO:0000256" key="2">
    <source>
        <dbReference type="ARBA" id="ARBA00023054"/>
    </source>
</evidence>
<name>A0ABV0PB42_9TELE</name>
<organism evidence="4 5">
    <name type="scientific">Goodea atripinnis</name>
    <dbReference type="NCBI Taxonomy" id="208336"/>
    <lineage>
        <taxon>Eukaryota</taxon>
        <taxon>Metazoa</taxon>
        <taxon>Chordata</taxon>
        <taxon>Craniata</taxon>
        <taxon>Vertebrata</taxon>
        <taxon>Euteleostomi</taxon>
        <taxon>Actinopterygii</taxon>
        <taxon>Neopterygii</taxon>
        <taxon>Teleostei</taxon>
        <taxon>Neoteleostei</taxon>
        <taxon>Acanthomorphata</taxon>
        <taxon>Ovalentaria</taxon>
        <taxon>Atherinomorphae</taxon>
        <taxon>Cyprinodontiformes</taxon>
        <taxon>Goodeidae</taxon>
        <taxon>Goodea</taxon>
    </lineage>
</organism>
<keyword evidence="5" id="KW-1185">Reference proteome</keyword>